<protein>
    <submittedName>
        <fullName evidence="1">Uncharacterized protein</fullName>
    </submittedName>
</protein>
<name>A0A414ZR26_9FIRM</name>
<organism evidence="1 2">
    <name type="scientific">Agathobacter rectalis</name>
    <dbReference type="NCBI Taxonomy" id="39491"/>
    <lineage>
        <taxon>Bacteria</taxon>
        <taxon>Bacillati</taxon>
        <taxon>Bacillota</taxon>
        <taxon>Clostridia</taxon>
        <taxon>Lachnospirales</taxon>
        <taxon>Lachnospiraceae</taxon>
        <taxon>Agathobacter</taxon>
    </lineage>
</organism>
<dbReference type="RefSeq" id="WP_118257161.1">
    <property type="nucleotide sequence ID" value="NZ_QRKN01000001.1"/>
</dbReference>
<proteinExistence type="predicted"/>
<accession>A0A414ZR26</accession>
<sequence length="134" mass="15655">MKFKGIELKDNTEAELLIAIEIVNISDEDELDEYSEELEETLYDKVFDYDNCDVYTEFLDDNLLNVRCDDITFDKKGVELITTIYKDIIEANLDNINVMIGVHIDGGKWFKREDGSEYNEDVVTLEEFLSNIEY</sequence>
<dbReference type="EMBL" id="QRKN01000001">
    <property type="protein sequence ID" value="RHI25685.1"/>
    <property type="molecule type" value="Genomic_DNA"/>
</dbReference>
<gene>
    <name evidence="1" type="ORF">DW172_03100</name>
</gene>
<evidence type="ECO:0000313" key="2">
    <source>
        <dbReference type="Proteomes" id="UP000285865"/>
    </source>
</evidence>
<dbReference type="Proteomes" id="UP000285865">
    <property type="component" value="Unassembled WGS sequence"/>
</dbReference>
<reference evidence="1 2" key="1">
    <citation type="submission" date="2018-08" db="EMBL/GenBank/DDBJ databases">
        <title>A genome reference for cultivated species of the human gut microbiota.</title>
        <authorList>
            <person name="Zou Y."/>
            <person name="Xue W."/>
            <person name="Luo G."/>
        </authorList>
    </citation>
    <scope>NUCLEOTIDE SEQUENCE [LARGE SCALE GENOMIC DNA]</scope>
    <source>
        <strain evidence="1 2">AM16-11</strain>
    </source>
</reference>
<evidence type="ECO:0000313" key="1">
    <source>
        <dbReference type="EMBL" id="RHI25685.1"/>
    </source>
</evidence>
<dbReference type="AlphaFoldDB" id="A0A414ZR26"/>
<comment type="caution">
    <text evidence="1">The sequence shown here is derived from an EMBL/GenBank/DDBJ whole genome shotgun (WGS) entry which is preliminary data.</text>
</comment>